<dbReference type="EMBL" id="KV417482">
    <property type="protein sequence ID" value="KZP33425.1"/>
    <property type="molecule type" value="Genomic_DNA"/>
</dbReference>
<accession>A0A166W655</accession>
<name>A0A166W655_9AGAM</name>
<proteinExistence type="predicted"/>
<dbReference type="Proteomes" id="UP000076532">
    <property type="component" value="Unassembled WGS sequence"/>
</dbReference>
<dbReference type="AlphaFoldDB" id="A0A166W655"/>
<gene>
    <name evidence="1" type="ORF">FIBSPDRAFT_881625</name>
</gene>
<protein>
    <submittedName>
        <fullName evidence="1">Uncharacterized protein</fullName>
    </submittedName>
</protein>
<sequence length="266" mass="28561">MYQKTAVDKASNLAPIVCISNSQGHTHQLPETTALFSFDSAERSALSRMDPNLYGGWSLNGDKVTHTGSGSRTGVLPTITPRSPVWPRLNDYEIVRNSGHDSVAITSNGGNSLHIGPLTAGCSGGRGDIGGVAGAVRGRLMLLLARVAPAPQGLLDHGPASPVPFLVAYVYTHKTKGTNEKRVGEKVRPQLLHARRITNNEAQSDKWLLECLIPFSLHATTPVVVGEFRLALVSRRRSNWRSARDSDGARVNVVSEDRGAAKWDGG</sequence>
<organism evidence="1 2">
    <name type="scientific">Athelia psychrophila</name>
    <dbReference type="NCBI Taxonomy" id="1759441"/>
    <lineage>
        <taxon>Eukaryota</taxon>
        <taxon>Fungi</taxon>
        <taxon>Dikarya</taxon>
        <taxon>Basidiomycota</taxon>
        <taxon>Agaricomycotina</taxon>
        <taxon>Agaricomycetes</taxon>
        <taxon>Agaricomycetidae</taxon>
        <taxon>Atheliales</taxon>
        <taxon>Atheliaceae</taxon>
        <taxon>Athelia</taxon>
    </lineage>
</organism>
<evidence type="ECO:0000313" key="1">
    <source>
        <dbReference type="EMBL" id="KZP33425.1"/>
    </source>
</evidence>
<keyword evidence="2" id="KW-1185">Reference proteome</keyword>
<evidence type="ECO:0000313" key="2">
    <source>
        <dbReference type="Proteomes" id="UP000076532"/>
    </source>
</evidence>
<reference evidence="1 2" key="1">
    <citation type="journal article" date="2016" name="Mol. Biol. Evol.">
        <title>Comparative Genomics of Early-Diverging Mushroom-Forming Fungi Provides Insights into the Origins of Lignocellulose Decay Capabilities.</title>
        <authorList>
            <person name="Nagy L.G."/>
            <person name="Riley R."/>
            <person name="Tritt A."/>
            <person name="Adam C."/>
            <person name="Daum C."/>
            <person name="Floudas D."/>
            <person name="Sun H."/>
            <person name="Yadav J.S."/>
            <person name="Pangilinan J."/>
            <person name="Larsson K.H."/>
            <person name="Matsuura K."/>
            <person name="Barry K."/>
            <person name="Labutti K."/>
            <person name="Kuo R."/>
            <person name="Ohm R.A."/>
            <person name="Bhattacharya S.S."/>
            <person name="Shirouzu T."/>
            <person name="Yoshinaga Y."/>
            <person name="Martin F.M."/>
            <person name="Grigoriev I.V."/>
            <person name="Hibbett D.S."/>
        </authorList>
    </citation>
    <scope>NUCLEOTIDE SEQUENCE [LARGE SCALE GENOMIC DNA]</scope>
    <source>
        <strain evidence="1 2">CBS 109695</strain>
    </source>
</reference>